<dbReference type="InterPro" id="IPR001503">
    <property type="entry name" value="Glyco_trans_10"/>
</dbReference>
<keyword evidence="8 13" id="KW-1133">Transmembrane helix</keyword>
<dbReference type="InParanoid" id="A0A2G5DSQ8"/>
<gene>
    <name evidence="16" type="ORF">AQUCO_01500060v1</name>
</gene>
<keyword evidence="10 13" id="KW-0472">Membrane</keyword>
<evidence type="ECO:0000256" key="12">
    <source>
        <dbReference type="ARBA" id="ARBA00023316"/>
    </source>
</evidence>
<evidence type="ECO:0000259" key="15">
    <source>
        <dbReference type="Pfam" id="PF00852"/>
    </source>
</evidence>
<comment type="pathway">
    <text evidence="2">Protein modification; protein glycosylation.</text>
</comment>
<dbReference type="STRING" id="218851.A0A2G5DSQ8"/>
<dbReference type="EMBL" id="KZ305032">
    <property type="protein sequence ID" value="PIA46287.1"/>
    <property type="molecule type" value="Genomic_DNA"/>
</dbReference>
<feature type="region of interest" description="Disordered" evidence="14">
    <location>
        <begin position="1"/>
        <end position="43"/>
    </location>
</feature>
<keyword evidence="17" id="KW-1185">Reference proteome</keyword>
<evidence type="ECO:0000256" key="14">
    <source>
        <dbReference type="SAM" id="MobiDB-lite"/>
    </source>
</evidence>
<dbReference type="InterPro" id="IPR055270">
    <property type="entry name" value="Glyco_tran_10_C"/>
</dbReference>
<dbReference type="GO" id="GO:0032580">
    <property type="term" value="C:Golgi cisterna membrane"/>
    <property type="evidence" value="ECO:0007669"/>
    <property type="project" value="UniProtKB-SubCell"/>
</dbReference>
<comment type="subcellular location">
    <subcellularLocation>
        <location evidence="1 13">Golgi apparatus</location>
        <location evidence="1 13">Golgi stack membrane</location>
        <topology evidence="1 13">Single-pass type II membrane protein</topology>
    </subcellularLocation>
</comment>
<dbReference type="UniPathway" id="UPA00378"/>
<keyword evidence="6 13" id="KW-0812">Transmembrane</keyword>
<organism evidence="16 17">
    <name type="scientific">Aquilegia coerulea</name>
    <name type="common">Rocky mountain columbine</name>
    <dbReference type="NCBI Taxonomy" id="218851"/>
    <lineage>
        <taxon>Eukaryota</taxon>
        <taxon>Viridiplantae</taxon>
        <taxon>Streptophyta</taxon>
        <taxon>Embryophyta</taxon>
        <taxon>Tracheophyta</taxon>
        <taxon>Spermatophyta</taxon>
        <taxon>Magnoliopsida</taxon>
        <taxon>Ranunculales</taxon>
        <taxon>Ranunculaceae</taxon>
        <taxon>Thalictroideae</taxon>
        <taxon>Aquilegia</taxon>
    </lineage>
</organism>
<keyword evidence="11" id="KW-0325">Glycoprotein</keyword>
<keyword evidence="7" id="KW-0735">Signal-anchor</keyword>
<evidence type="ECO:0000256" key="5">
    <source>
        <dbReference type="ARBA" id="ARBA00022679"/>
    </source>
</evidence>
<keyword evidence="9 13" id="KW-0333">Golgi apparatus</keyword>
<evidence type="ECO:0000313" key="17">
    <source>
        <dbReference type="Proteomes" id="UP000230069"/>
    </source>
</evidence>
<feature type="transmembrane region" description="Helical" evidence="13">
    <location>
        <begin position="46"/>
        <end position="66"/>
    </location>
</feature>
<evidence type="ECO:0000256" key="8">
    <source>
        <dbReference type="ARBA" id="ARBA00022989"/>
    </source>
</evidence>
<dbReference type="Pfam" id="PF00852">
    <property type="entry name" value="Glyco_transf_10"/>
    <property type="match status" value="1"/>
</dbReference>
<dbReference type="AlphaFoldDB" id="A0A2G5DSQ8"/>
<protein>
    <recommendedName>
        <fullName evidence="13">Fucosyltransferase</fullName>
        <ecNumber evidence="13">2.4.1.-</ecNumber>
    </recommendedName>
</protein>
<feature type="compositionally biased region" description="Polar residues" evidence="14">
    <location>
        <begin position="1"/>
        <end position="23"/>
    </location>
</feature>
<dbReference type="PANTHER" id="PTHR11929:SF220">
    <property type="entry name" value="FUCOSYLTRANSFERASE"/>
    <property type="match status" value="1"/>
</dbReference>
<comment type="similarity">
    <text evidence="3 13">Belongs to the glycosyltransferase 10 family.</text>
</comment>
<keyword evidence="5 13" id="KW-0808">Transferase</keyword>
<evidence type="ECO:0000256" key="10">
    <source>
        <dbReference type="ARBA" id="ARBA00023136"/>
    </source>
</evidence>
<feature type="domain" description="Fucosyltransferase C-terminal" evidence="15">
    <location>
        <begin position="261"/>
        <end position="426"/>
    </location>
</feature>
<proteinExistence type="inferred from homology"/>
<evidence type="ECO:0000256" key="13">
    <source>
        <dbReference type="RuleBase" id="RU003832"/>
    </source>
</evidence>
<dbReference type="FunCoup" id="A0A2G5DSQ8">
    <property type="interactions" value="1396"/>
</dbReference>
<evidence type="ECO:0000256" key="2">
    <source>
        <dbReference type="ARBA" id="ARBA00004922"/>
    </source>
</evidence>
<evidence type="ECO:0000256" key="9">
    <source>
        <dbReference type="ARBA" id="ARBA00023034"/>
    </source>
</evidence>
<dbReference type="GO" id="GO:0071555">
    <property type="term" value="P:cell wall organization"/>
    <property type="evidence" value="ECO:0007669"/>
    <property type="project" value="UniProtKB-KW"/>
</dbReference>
<evidence type="ECO:0000256" key="1">
    <source>
        <dbReference type="ARBA" id="ARBA00004447"/>
    </source>
</evidence>
<reference evidence="16 17" key="1">
    <citation type="submission" date="2017-09" db="EMBL/GenBank/DDBJ databases">
        <title>WGS assembly of Aquilegia coerulea Goldsmith.</title>
        <authorList>
            <person name="Hodges S."/>
            <person name="Kramer E."/>
            <person name="Nordborg M."/>
            <person name="Tomkins J."/>
            <person name="Borevitz J."/>
            <person name="Derieg N."/>
            <person name="Yan J."/>
            <person name="Mihaltcheva S."/>
            <person name="Hayes R.D."/>
            <person name="Rokhsar D."/>
        </authorList>
    </citation>
    <scope>NUCLEOTIDE SEQUENCE [LARGE SCALE GENOMIC DNA]</scope>
    <source>
        <strain evidence="17">cv. Goldsmith</strain>
    </source>
</reference>
<feature type="compositionally biased region" description="Low complexity" evidence="14">
    <location>
        <begin position="31"/>
        <end position="41"/>
    </location>
</feature>
<sequence>MGVTTGNRGTTTQRISTTQEGFITTNGSGGASSSSSSSSTNNKKKWSNLMPLIVAIVVIAEIGFLGRLDMAKNAAMVHTWTKSFYYASLGGVSTSVLEDDDNFDVLKIHNIINTTSTSNSISNSNIQSESGNNNTGGADDCEVWLEKQDTVSYSRDFQKEPIVVSGLEQDWNTCAVGCKFGSHSSDKKPDAAFGVPYHAPTEGVLRSMESAHYYPENNVDQARRRGFTVIMTTSLSSDVPVGYFSWAEYDIMAPLQPKTESALAAAFISNCAARNFRLQALEKLEKHVKIDSYGGCHRNRAGNAVDKVETLKRYKFSLSFENSNEEDYITEKFFQSLVAGAVPVFVGAPNVMDFAPSPAAVLHIKELSDVSSVAKTMKYLAENPVAYNKSISWKYDGPSDSFKALVDMAAVHSSCRLCIHLATKIRETEERGPRFQKRPCKCTRGVETVYHLYVRERGRFETHSIFLRSGNLTLKALESAVMAKFESLNHVPVWKQERPESIRGRDELKVYRIYPVGMTQRQALYSFRFESNSDFRSYIESNPCTKLEVIFV</sequence>
<dbReference type="SUPFAM" id="SSF53756">
    <property type="entry name" value="UDP-Glycosyltransferase/glycogen phosphorylase"/>
    <property type="match status" value="1"/>
</dbReference>
<evidence type="ECO:0000256" key="7">
    <source>
        <dbReference type="ARBA" id="ARBA00022968"/>
    </source>
</evidence>
<evidence type="ECO:0000256" key="11">
    <source>
        <dbReference type="ARBA" id="ARBA00023180"/>
    </source>
</evidence>
<evidence type="ECO:0000256" key="6">
    <source>
        <dbReference type="ARBA" id="ARBA00022692"/>
    </source>
</evidence>
<keyword evidence="12" id="KW-0961">Cell wall biogenesis/degradation</keyword>
<dbReference type="Gene3D" id="3.40.50.11660">
    <property type="entry name" value="Glycosyl transferase family 10, C-terminal domain"/>
    <property type="match status" value="1"/>
</dbReference>
<dbReference type="Proteomes" id="UP000230069">
    <property type="component" value="Unassembled WGS sequence"/>
</dbReference>
<dbReference type="FunFam" id="3.40.50.11660:FF:000005">
    <property type="entry name" value="Glycoprotein 3-alpha-L-fucosyltransferase A"/>
    <property type="match status" value="1"/>
</dbReference>
<dbReference type="PANTHER" id="PTHR11929">
    <property type="entry name" value="ALPHA- 1,3 -FUCOSYLTRANSFERASE"/>
    <property type="match status" value="1"/>
</dbReference>
<dbReference type="OrthoDB" id="427096at2759"/>
<dbReference type="GO" id="GO:0008417">
    <property type="term" value="F:fucosyltransferase activity"/>
    <property type="evidence" value="ECO:0007669"/>
    <property type="project" value="InterPro"/>
</dbReference>
<keyword evidence="4 13" id="KW-0328">Glycosyltransferase</keyword>
<evidence type="ECO:0000256" key="3">
    <source>
        <dbReference type="ARBA" id="ARBA00008919"/>
    </source>
</evidence>
<name>A0A2G5DSQ8_AQUCA</name>
<dbReference type="InterPro" id="IPR038577">
    <property type="entry name" value="GT10-like_C_sf"/>
</dbReference>
<accession>A0A2G5DSQ8</accession>
<evidence type="ECO:0000313" key="16">
    <source>
        <dbReference type="EMBL" id="PIA46287.1"/>
    </source>
</evidence>
<dbReference type="EC" id="2.4.1.-" evidence="13"/>
<evidence type="ECO:0000256" key="4">
    <source>
        <dbReference type="ARBA" id="ARBA00022676"/>
    </source>
</evidence>